<accession>A0A2Z7BX78</accession>
<keyword evidence="2" id="KW-0378">Hydrolase</keyword>
<evidence type="ECO:0000313" key="2">
    <source>
        <dbReference type="EMBL" id="KZV38994.1"/>
    </source>
</evidence>
<evidence type="ECO:0000256" key="1">
    <source>
        <dbReference type="SAM" id="MobiDB-lite"/>
    </source>
</evidence>
<dbReference type="Proteomes" id="UP000250235">
    <property type="component" value="Unassembled WGS sequence"/>
</dbReference>
<keyword evidence="2" id="KW-0347">Helicase</keyword>
<reference evidence="2 3" key="1">
    <citation type="journal article" date="2015" name="Proc. Natl. Acad. Sci. U.S.A.">
        <title>The resurrection genome of Boea hygrometrica: A blueprint for survival of dehydration.</title>
        <authorList>
            <person name="Xiao L."/>
            <person name="Yang G."/>
            <person name="Zhang L."/>
            <person name="Yang X."/>
            <person name="Zhao S."/>
            <person name="Ji Z."/>
            <person name="Zhou Q."/>
            <person name="Hu M."/>
            <person name="Wang Y."/>
            <person name="Chen M."/>
            <person name="Xu Y."/>
            <person name="Jin H."/>
            <person name="Xiao X."/>
            <person name="Hu G."/>
            <person name="Bao F."/>
            <person name="Hu Y."/>
            <person name="Wan P."/>
            <person name="Li L."/>
            <person name="Deng X."/>
            <person name="Kuang T."/>
            <person name="Xiang C."/>
            <person name="Zhu J.K."/>
            <person name="Oliver M.J."/>
            <person name="He Y."/>
        </authorList>
    </citation>
    <scope>NUCLEOTIDE SEQUENCE [LARGE SCALE GENOMIC DNA]</scope>
    <source>
        <strain evidence="3">cv. XS01</strain>
    </source>
</reference>
<keyword evidence="2" id="KW-0547">Nucleotide-binding</keyword>
<feature type="compositionally biased region" description="Polar residues" evidence="1">
    <location>
        <begin position="162"/>
        <end position="175"/>
    </location>
</feature>
<keyword evidence="2" id="KW-0067">ATP-binding</keyword>
<proteinExistence type="predicted"/>
<organism evidence="2 3">
    <name type="scientific">Dorcoceras hygrometricum</name>
    <dbReference type="NCBI Taxonomy" id="472368"/>
    <lineage>
        <taxon>Eukaryota</taxon>
        <taxon>Viridiplantae</taxon>
        <taxon>Streptophyta</taxon>
        <taxon>Embryophyta</taxon>
        <taxon>Tracheophyta</taxon>
        <taxon>Spermatophyta</taxon>
        <taxon>Magnoliopsida</taxon>
        <taxon>eudicotyledons</taxon>
        <taxon>Gunneridae</taxon>
        <taxon>Pentapetalae</taxon>
        <taxon>asterids</taxon>
        <taxon>lamiids</taxon>
        <taxon>Lamiales</taxon>
        <taxon>Gesneriaceae</taxon>
        <taxon>Didymocarpoideae</taxon>
        <taxon>Trichosporeae</taxon>
        <taxon>Loxocarpinae</taxon>
        <taxon>Dorcoceras</taxon>
    </lineage>
</organism>
<dbReference type="EMBL" id="KV001366">
    <property type="protein sequence ID" value="KZV38994.1"/>
    <property type="molecule type" value="Genomic_DNA"/>
</dbReference>
<feature type="region of interest" description="Disordered" evidence="1">
    <location>
        <begin position="162"/>
        <end position="182"/>
    </location>
</feature>
<dbReference type="AlphaFoldDB" id="A0A2Z7BX78"/>
<evidence type="ECO:0000313" key="3">
    <source>
        <dbReference type="Proteomes" id="UP000250235"/>
    </source>
</evidence>
<name>A0A2Z7BX78_9LAMI</name>
<dbReference type="GO" id="GO:0004386">
    <property type="term" value="F:helicase activity"/>
    <property type="evidence" value="ECO:0007669"/>
    <property type="project" value="UniProtKB-KW"/>
</dbReference>
<sequence>MMSHPLRATGRLTSVDNQQAYNLRDNTHRLTTVKSTSSTQRSTVMLTSTYLLSAGPSAITAQWSPGTTNQPATTPIIAFDPSGATTQPADQNASSTQSTIQLSTKLKMGRNHLPRAAKEQKNYWPTIAKIFELCNYFALLNPVNQVSKLVSIERAKKDKLSASNLAPNNGGNRWQANGKEFG</sequence>
<keyword evidence="3" id="KW-1185">Reference proteome</keyword>
<gene>
    <name evidence="2" type="ORF">F511_15929</name>
</gene>
<protein>
    <submittedName>
        <fullName evidence="2">DEAD-box ATP-dependent RNA helicase 47, mitochondrial</fullName>
    </submittedName>
</protein>